<sequence>MIIDKRNEFVASQALTATAVLTDSIDLSSDRDIGVGEDLYWVINQLTIADGVSTDETYVFTLQTDDNSGFSSPTTIATITIPRSSPAGTRWYVSLPNTNERYLRVNATLGGTTPSVTVQSAIVSFAPQWAALPDAIN</sequence>
<dbReference type="EMBL" id="LR797030">
    <property type="protein sequence ID" value="CAB4182750.1"/>
    <property type="molecule type" value="Genomic_DNA"/>
</dbReference>
<dbReference type="EMBL" id="LR798376">
    <property type="protein sequence ID" value="CAB5227285.1"/>
    <property type="molecule type" value="Genomic_DNA"/>
</dbReference>
<protein>
    <submittedName>
        <fullName evidence="1">Uncharacterized protein</fullName>
    </submittedName>
</protein>
<evidence type="ECO:0000313" key="4">
    <source>
        <dbReference type="EMBL" id="CAB5227285.1"/>
    </source>
</evidence>
<dbReference type="EMBL" id="LR797268">
    <property type="protein sequence ID" value="CAB4197381.1"/>
    <property type="molecule type" value="Genomic_DNA"/>
</dbReference>
<dbReference type="Gene3D" id="2.60.120.1110">
    <property type="match status" value="1"/>
</dbReference>
<gene>
    <name evidence="1" type="ORF">UFOVP1077_21</name>
    <name evidence="2" type="ORF">UFOVP1316_9</name>
    <name evidence="3" type="ORF">UFOVP1428_18</name>
    <name evidence="4" type="ORF">UFOVP1526_26</name>
</gene>
<name>A0A6J5QDC7_9CAUD</name>
<evidence type="ECO:0000313" key="3">
    <source>
        <dbReference type="EMBL" id="CAB4211368.1"/>
    </source>
</evidence>
<dbReference type="EMBL" id="LR797374">
    <property type="protein sequence ID" value="CAB4211368.1"/>
    <property type="molecule type" value="Genomic_DNA"/>
</dbReference>
<reference evidence="1" key="1">
    <citation type="submission" date="2020-05" db="EMBL/GenBank/DDBJ databases">
        <authorList>
            <person name="Chiriac C."/>
            <person name="Salcher M."/>
            <person name="Ghai R."/>
            <person name="Kavagutti S V."/>
        </authorList>
    </citation>
    <scope>NUCLEOTIDE SEQUENCE</scope>
</reference>
<accession>A0A6J5QDC7</accession>
<dbReference type="Pfam" id="PF21190">
    <property type="entry name" value="Bbp16"/>
    <property type="match status" value="1"/>
</dbReference>
<evidence type="ECO:0000313" key="2">
    <source>
        <dbReference type="EMBL" id="CAB4197381.1"/>
    </source>
</evidence>
<proteinExistence type="predicted"/>
<evidence type="ECO:0000313" key="1">
    <source>
        <dbReference type="EMBL" id="CAB4182750.1"/>
    </source>
</evidence>
<organism evidence="1">
    <name type="scientific">uncultured Caudovirales phage</name>
    <dbReference type="NCBI Taxonomy" id="2100421"/>
    <lineage>
        <taxon>Viruses</taxon>
        <taxon>Duplodnaviria</taxon>
        <taxon>Heunggongvirae</taxon>
        <taxon>Uroviricota</taxon>
        <taxon>Caudoviricetes</taxon>
        <taxon>Peduoviridae</taxon>
        <taxon>Maltschvirus</taxon>
        <taxon>Maltschvirus maltsch</taxon>
    </lineage>
</organism>
<dbReference type="InterPro" id="IPR048922">
    <property type="entry name" value="Bbp16"/>
</dbReference>